<feature type="compositionally biased region" description="Basic and acidic residues" evidence="11">
    <location>
        <begin position="34"/>
        <end position="48"/>
    </location>
</feature>
<feature type="compositionally biased region" description="Polar residues" evidence="11">
    <location>
        <begin position="16"/>
        <end position="31"/>
    </location>
</feature>
<evidence type="ECO:0000256" key="2">
    <source>
        <dbReference type="ARBA" id="ARBA00004922"/>
    </source>
</evidence>
<evidence type="ECO:0000256" key="7">
    <source>
        <dbReference type="ARBA" id="ARBA00022989"/>
    </source>
</evidence>
<accession>A0AAE1AYU8</accession>
<sequence>MAESIASENFLISNQNATSEQPLQATSSVSRTRSKCESVSEPSDKDSKHSMPVVRIAYRLFHVLLHAVRRSWVVKTLLLLVAVIGVLRLFPSILTEEPVSFVLRSGFPVLVQSSDGLPYPNVLGSDVSGDISTELQQDVATRFKDHLGSKQKSPLRLLSVPQRQPSCLALVQGDQEEVNYALQYMEQNTQAKIPWSRFITAPQDCDSYVKSRGYITHSIQEERDFPIAYSIMMYRDPEQAERLLRAIYRPHNYYCIHVDAKSDKEIQDSMKGITQCLPNVFLASRQNVVDWAQFNSLEPWLYCMSDLWKYSWKYFINLTGQEFPLKTNLQIVRILKALKGANVVDTTRDPHPAWRWYETFPPPNHIRPYKGLVFMLASRGFVNYMLHNEVAHKLLRWVSYTEFPDESYFSTLNHNPHLMVPGSYKGDPETNAELKPYIARFVNWGVGWEDHEGRYPFYWPCGGKRVRRVCVFGVRDLPLLTDRKELFANKFIFDFQHWALDCLEEWHFNMTLVEYAGKLTIDTSWYSDLDIVRNQVH</sequence>
<evidence type="ECO:0000256" key="9">
    <source>
        <dbReference type="ARBA" id="ARBA00023180"/>
    </source>
</evidence>
<dbReference type="Pfam" id="PF02485">
    <property type="entry name" value="Branch"/>
    <property type="match status" value="1"/>
</dbReference>
<evidence type="ECO:0000256" key="3">
    <source>
        <dbReference type="ARBA" id="ARBA00022676"/>
    </source>
</evidence>
<keyword evidence="8" id="KW-0472">Membrane</keyword>
<evidence type="ECO:0000256" key="6">
    <source>
        <dbReference type="ARBA" id="ARBA00022968"/>
    </source>
</evidence>
<evidence type="ECO:0000313" key="13">
    <source>
        <dbReference type="Proteomes" id="UP001283361"/>
    </source>
</evidence>
<evidence type="ECO:0000256" key="11">
    <source>
        <dbReference type="SAM" id="MobiDB-lite"/>
    </source>
</evidence>
<comment type="similarity">
    <text evidence="10">Belongs to the glycosyltransferase 14 family.</text>
</comment>
<keyword evidence="4" id="KW-0808">Transferase</keyword>
<dbReference type="GO" id="GO:0016020">
    <property type="term" value="C:membrane"/>
    <property type="evidence" value="ECO:0007669"/>
    <property type="project" value="UniProtKB-SubCell"/>
</dbReference>
<name>A0AAE1AYU8_9GAST</name>
<keyword evidence="5" id="KW-0812">Transmembrane</keyword>
<keyword evidence="13" id="KW-1185">Reference proteome</keyword>
<gene>
    <name evidence="12" type="ORF">RRG08_057846</name>
</gene>
<dbReference type="GO" id="GO:0008375">
    <property type="term" value="F:acetylglucosaminyltransferase activity"/>
    <property type="evidence" value="ECO:0007669"/>
    <property type="project" value="TreeGrafter"/>
</dbReference>
<dbReference type="PANTHER" id="PTHR19297">
    <property type="entry name" value="GLYCOSYLTRANSFERASE 14 FAMILY MEMBER"/>
    <property type="match status" value="1"/>
</dbReference>
<dbReference type="EMBL" id="JAWDGP010000872">
    <property type="protein sequence ID" value="KAK3796598.1"/>
    <property type="molecule type" value="Genomic_DNA"/>
</dbReference>
<comment type="pathway">
    <text evidence="2">Protein modification; protein glycosylation.</text>
</comment>
<dbReference type="AlphaFoldDB" id="A0AAE1AYU8"/>
<dbReference type="InterPro" id="IPR003406">
    <property type="entry name" value="Glyco_trans_14"/>
</dbReference>
<reference evidence="12" key="1">
    <citation type="journal article" date="2023" name="G3 (Bethesda)">
        <title>A reference genome for the long-term kleptoplast-retaining sea slug Elysia crispata morphotype clarki.</title>
        <authorList>
            <person name="Eastman K.E."/>
            <person name="Pendleton A.L."/>
            <person name="Shaikh M.A."/>
            <person name="Suttiyut T."/>
            <person name="Ogas R."/>
            <person name="Tomko P."/>
            <person name="Gavelis G."/>
            <person name="Widhalm J.R."/>
            <person name="Wisecaver J.H."/>
        </authorList>
    </citation>
    <scope>NUCLEOTIDE SEQUENCE</scope>
    <source>
        <strain evidence="12">ECLA1</strain>
    </source>
</reference>
<evidence type="ECO:0000256" key="5">
    <source>
        <dbReference type="ARBA" id="ARBA00022692"/>
    </source>
</evidence>
<keyword evidence="6" id="KW-0735">Signal-anchor</keyword>
<evidence type="ECO:0000256" key="1">
    <source>
        <dbReference type="ARBA" id="ARBA00004606"/>
    </source>
</evidence>
<dbReference type="PANTHER" id="PTHR19297:SF191">
    <property type="entry name" value="PROTEIN XYLOSYLTRANSFERASE"/>
    <property type="match status" value="1"/>
</dbReference>
<keyword evidence="7" id="KW-1133">Transmembrane helix</keyword>
<feature type="region of interest" description="Disordered" evidence="11">
    <location>
        <begin position="16"/>
        <end position="48"/>
    </location>
</feature>
<evidence type="ECO:0000256" key="8">
    <source>
        <dbReference type="ARBA" id="ARBA00023136"/>
    </source>
</evidence>
<keyword evidence="9" id="KW-0325">Glycoprotein</keyword>
<evidence type="ECO:0000313" key="12">
    <source>
        <dbReference type="EMBL" id="KAK3796598.1"/>
    </source>
</evidence>
<evidence type="ECO:0000256" key="4">
    <source>
        <dbReference type="ARBA" id="ARBA00022679"/>
    </source>
</evidence>
<keyword evidence="3" id="KW-0328">Glycosyltransferase</keyword>
<comment type="caution">
    <text evidence="12">The sequence shown here is derived from an EMBL/GenBank/DDBJ whole genome shotgun (WGS) entry which is preliminary data.</text>
</comment>
<organism evidence="12 13">
    <name type="scientific">Elysia crispata</name>
    <name type="common">lettuce slug</name>
    <dbReference type="NCBI Taxonomy" id="231223"/>
    <lineage>
        <taxon>Eukaryota</taxon>
        <taxon>Metazoa</taxon>
        <taxon>Spiralia</taxon>
        <taxon>Lophotrochozoa</taxon>
        <taxon>Mollusca</taxon>
        <taxon>Gastropoda</taxon>
        <taxon>Heterobranchia</taxon>
        <taxon>Euthyneura</taxon>
        <taxon>Panpulmonata</taxon>
        <taxon>Sacoglossa</taxon>
        <taxon>Placobranchoidea</taxon>
        <taxon>Plakobranchidae</taxon>
        <taxon>Elysia</taxon>
    </lineage>
</organism>
<proteinExistence type="inferred from homology"/>
<protein>
    <submittedName>
        <fullName evidence="12">Uncharacterized protein</fullName>
    </submittedName>
</protein>
<evidence type="ECO:0000256" key="10">
    <source>
        <dbReference type="ARBA" id="ARBA00038150"/>
    </source>
</evidence>
<dbReference type="Proteomes" id="UP001283361">
    <property type="component" value="Unassembled WGS sequence"/>
</dbReference>
<comment type="subcellular location">
    <subcellularLocation>
        <location evidence="1">Membrane</location>
        <topology evidence="1">Single-pass type II membrane protein</topology>
    </subcellularLocation>
</comment>